<dbReference type="KEGG" id="hazt:108681590"/>
<evidence type="ECO:0000256" key="6">
    <source>
        <dbReference type="ARBA" id="ARBA00022801"/>
    </source>
</evidence>
<dbReference type="Pfam" id="PF08969">
    <property type="entry name" value="USP8_dimer"/>
    <property type="match status" value="1"/>
</dbReference>
<feature type="compositionally biased region" description="Polar residues" evidence="9">
    <location>
        <begin position="204"/>
        <end position="215"/>
    </location>
</feature>
<dbReference type="SUPFAM" id="SSF140856">
    <property type="entry name" value="USP8 N-terminal domain-like"/>
    <property type="match status" value="1"/>
</dbReference>
<keyword evidence="11" id="KW-1185">Reference proteome</keyword>
<dbReference type="Gene3D" id="3.40.140.10">
    <property type="entry name" value="Cytidine Deaminase, domain 2"/>
    <property type="match status" value="1"/>
</dbReference>
<feature type="compositionally biased region" description="Pro residues" evidence="9">
    <location>
        <begin position="182"/>
        <end position="199"/>
    </location>
</feature>
<evidence type="ECO:0000256" key="4">
    <source>
        <dbReference type="ARBA" id="ARBA00022723"/>
    </source>
</evidence>
<feature type="region of interest" description="Disordered" evidence="9">
    <location>
        <begin position="147"/>
        <end position="272"/>
    </location>
</feature>
<dbReference type="Gene3D" id="1.20.58.80">
    <property type="entry name" value="Phosphotransferase system, lactose/cellobiose-type IIA subunit"/>
    <property type="match status" value="1"/>
</dbReference>
<dbReference type="PANTHER" id="PTHR12947">
    <property type="entry name" value="AMSH-LIKE PROTEASE"/>
    <property type="match status" value="1"/>
</dbReference>
<evidence type="ECO:0000256" key="7">
    <source>
        <dbReference type="ARBA" id="ARBA00022833"/>
    </source>
</evidence>
<dbReference type="Pfam" id="PF01398">
    <property type="entry name" value="JAB"/>
    <property type="match status" value="1"/>
</dbReference>
<dbReference type="OMA" id="MKFMTLF"/>
<protein>
    <submittedName>
        <fullName evidence="12">STAM-binding protein-like A</fullName>
    </submittedName>
</protein>
<evidence type="ECO:0000256" key="8">
    <source>
        <dbReference type="ARBA" id="ARBA00023049"/>
    </source>
</evidence>
<evidence type="ECO:0000313" key="12">
    <source>
        <dbReference type="RefSeq" id="XP_018026125.1"/>
    </source>
</evidence>
<dbReference type="InterPro" id="IPR037518">
    <property type="entry name" value="MPN"/>
</dbReference>
<dbReference type="InterPro" id="IPR044098">
    <property type="entry name" value="STAMBP/STALP-like_MPN"/>
</dbReference>
<organism evidence="11 12">
    <name type="scientific">Hyalella azteca</name>
    <name type="common">Amphipod</name>
    <dbReference type="NCBI Taxonomy" id="294128"/>
    <lineage>
        <taxon>Eukaryota</taxon>
        <taxon>Metazoa</taxon>
        <taxon>Ecdysozoa</taxon>
        <taxon>Arthropoda</taxon>
        <taxon>Crustacea</taxon>
        <taxon>Multicrustacea</taxon>
        <taxon>Malacostraca</taxon>
        <taxon>Eumalacostraca</taxon>
        <taxon>Peracarida</taxon>
        <taxon>Amphipoda</taxon>
        <taxon>Senticaudata</taxon>
        <taxon>Talitrida</taxon>
        <taxon>Talitroidea</taxon>
        <taxon>Hyalellidae</taxon>
        <taxon>Hyalella</taxon>
    </lineage>
</organism>
<proteinExistence type="inferred from homology"/>
<evidence type="ECO:0000313" key="11">
    <source>
        <dbReference type="Proteomes" id="UP000694843"/>
    </source>
</evidence>
<dbReference type="SUPFAM" id="SSF102712">
    <property type="entry name" value="JAB1/MPN domain"/>
    <property type="match status" value="1"/>
</dbReference>
<evidence type="ECO:0000256" key="5">
    <source>
        <dbReference type="ARBA" id="ARBA00022786"/>
    </source>
</evidence>
<comment type="cofactor">
    <cofactor evidence="1">
        <name>Zn(2+)</name>
        <dbReference type="ChEBI" id="CHEBI:29105"/>
    </cofactor>
</comment>
<feature type="domain" description="MPN" evidence="10">
    <location>
        <begin position="278"/>
        <end position="406"/>
    </location>
</feature>
<dbReference type="Proteomes" id="UP000694843">
    <property type="component" value="Unplaced"/>
</dbReference>
<dbReference type="InterPro" id="IPR015063">
    <property type="entry name" value="USP8_dimer"/>
</dbReference>
<dbReference type="GeneID" id="108681590"/>
<dbReference type="AlphaFoldDB" id="A0A8B7PJF4"/>
<dbReference type="OrthoDB" id="3640at2759"/>
<evidence type="ECO:0000256" key="1">
    <source>
        <dbReference type="ARBA" id="ARBA00001947"/>
    </source>
</evidence>
<keyword evidence="5" id="KW-0833">Ubl conjugation pathway</keyword>
<dbReference type="GO" id="GO:0005768">
    <property type="term" value="C:endosome"/>
    <property type="evidence" value="ECO:0007669"/>
    <property type="project" value="TreeGrafter"/>
</dbReference>
<dbReference type="CDD" id="cd08066">
    <property type="entry name" value="MPN_AMSH_like"/>
    <property type="match status" value="1"/>
</dbReference>
<dbReference type="GO" id="GO:0046872">
    <property type="term" value="F:metal ion binding"/>
    <property type="evidence" value="ECO:0007669"/>
    <property type="project" value="UniProtKB-KW"/>
</dbReference>
<evidence type="ECO:0000259" key="10">
    <source>
        <dbReference type="PROSITE" id="PS50249"/>
    </source>
</evidence>
<comment type="similarity">
    <text evidence="2">Belongs to the peptidase M67C family.</text>
</comment>
<keyword evidence="3" id="KW-0645">Protease</keyword>
<dbReference type="GO" id="GO:0016020">
    <property type="term" value="C:membrane"/>
    <property type="evidence" value="ECO:0007669"/>
    <property type="project" value="TreeGrafter"/>
</dbReference>
<evidence type="ECO:0000256" key="9">
    <source>
        <dbReference type="SAM" id="MobiDB-lite"/>
    </source>
</evidence>
<evidence type="ECO:0000256" key="3">
    <source>
        <dbReference type="ARBA" id="ARBA00022670"/>
    </source>
</evidence>
<dbReference type="GO" id="GO:0070536">
    <property type="term" value="P:protein K63-linked deubiquitination"/>
    <property type="evidence" value="ECO:0007669"/>
    <property type="project" value="InterPro"/>
</dbReference>
<dbReference type="PROSITE" id="PS50249">
    <property type="entry name" value="MPN"/>
    <property type="match status" value="1"/>
</dbReference>
<keyword evidence="6" id="KW-0378">Hydrolase</keyword>
<dbReference type="SMART" id="SM00232">
    <property type="entry name" value="JAB_MPN"/>
    <property type="match status" value="1"/>
</dbReference>
<name>A0A8B7PJF4_HYAAZ</name>
<evidence type="ECO:0000256" key="2">
    <source>
        <dbReference type="ARBA" id="ARBA00010981"/>
    </source>
</evidence>
<feature type="compositionally biased region" description="Basic and acidic residues" evidence="9">
    <location>
        <begin position="147"/>
        <end position="161"/>
    </location>
</feature>
<keyword evidence="4" id="KW-0479">Metal-binding</keyword>
<dbReference type="GO" id="GO:0006508">
    <property type="term" value="P:proteolysis"/>
    <property type="evidence" value="ECO:0007669"/>
    <property type="project" value="UniProtKB-KW"/>
</dbReference>
<keyword evidence="8" id="KW-0482">Metalloprotease</keyword>
<keyword evidence="7" id="KW-0862">Zinc</keyword>
<dbReference type="PANTHER" id="PTHR12947:SF13">
    <property type="entry name" value="FI19924P1"/>
    <property type="match status" value="1"/>
</dbReference>
<reference evidence="12" key="1">
    <citation type="submission" date="2025-08" db="UniProtKB">
        <authorList>
            <consortium name="RefSeq"/>
        </authorList>
    </citation>
    <scope>IDENTIFICATION</scope>
    <source>
        <tissue evidence="12">Whole organism</tissue>
    </source>
</reference>
<gene>
    <name evidence="12" type="primary">LOC108681590</name>
</gene>
<accession>A0A8B7PJF4</accession>
<dbReference type="GO" id="GO:0140492">
    <property type="term" value="F:metal-dependent deubiquitinase activity"/>
    <property type="evidence" value="ECO:0007669"/>
    <property type="project" value="InterPro"/>
</dbReference>
<dbReference type="InterPro" id="IPR000555">
    <property type="entry name" value="JAMM/MPN+_dom"/>
</dbReference>
<dbReference type="RefSeq" id="XP_018026125.1">
    <property type="nucleotide sequence ID" value="XM_018170636.2"/>
</dbReference>
<sequence>MAHCGHGREISSRELEIVLEPELRMKKLMKSSTVSVEPSIPIRRYYRSGQELVRMAVVYHEEKNYELAYMFYMRFMVLFLEEISKHPEYAAFSHEQKQKTKKKCMSTLPIAETLKSKLLKQFEEEYNTFREEQARIEAEIEKARAQEAENSRKLREAELARHHQPSIIGSQDLSPSRYPLSPSAPPVLPPRPATPPIYAPPCIDNSTTEDSSNLYPQCAYDAHPSAPEDTSFRSPRDPPQAPSRSLKPHTPSSSAPSVDRSNKPLSLLGGGGGALRRVRIPTALVTRFLDIAAPNTRNNVETCGILAGIVRQGELCTTHLLIPEQSGTADSCTTHEEERLFAVQDQHGIITLGWIHTHPSQTAFLSSVDLHTHCSYQLMMPEAVAVVCAPKFDHNAVFSLTPDYGLDFIADCRETGFHPHPAKPPLFKEADHAVMDDHGTVEVVDLRH</sequence>
<dbReference type="GO" id="GO:0061578">
    <property type="term" value="F:K63-linked deubiquitinase activity"/>
    <property type="evidence" value="ECO:0007669"/>
    <property type="project" value="InterPro"/>
</dbReference>